<dbReference type="EMBL" id="FCOJ02000004">
    <property type="protein sequence ID" value="SAK46776.1"/>
    <property type="molecule type" value="Genomic_DNA"/>
</dbReference>
<name>A0A157ZMQ4_9BURK</name>
<evidence type="ECO:0000313" key="2">
    <source>
        <dbReference type="Proteomes" id="UP000054596"/>
    </source>
</evidence>
<gene>
    <name evidence="1" type="ORF">AWB82_00934</name>
</gene>
<comment type="caution">
    <text evidence="1">The sequence shown here is derived from an EMBL/GenBank/DDBJ whole genome shotgun (WGS) entry which is preliminary data.</text>
</comment>
<organism evidence="1 2">
    <name type="scientific">Caballeronia glebae</name>
    <dbReference type="NCBI Taxonomy" id="1777143"/>
    <lineage>
        <taxon>Bacteria</taxon>
        <taxon>Pseudomonadati</taxon>
        <taxon>Pseudomonadota</taxon>
        <taxon>Betaproteobacteria</taxon>
        <taxon>Burkholderiales</taxon>
        <taxon>Burkholderiaceae</taxon>
        <taxon>Caballeronia</taxon>
    </lineage>
</organism>
<proteinExistence type="predicted"/>
<dbReference type="Proteomes" id="UP000054596">
    <property type="component" value="Unassembled WGS sequence"/>
</dbReference>
<protein>
    <submittedName>
        <fullName evidence="1">Uncharacterized protein</fullName>
    </submittedName>
</protein>
<reference evidence="1" key="1">
    <citation type="submission" date="2016-01" db="EMBL/GenBank/DDBJ databases">
        <authorList>
            <person name="Peeters C."/>
        </authorList>
    </citation>
    <scope>NUCLEOTIDE SEQUENCE [LARGE SCALE GENOMIC DNA]</scope>
    <source>
        <strain evidence="1">LMG 29325</strain>
    </source>
</reference>
<sequence length="49" mass="5638">MFENTSLDQFSLLDELPSLTPVWHPFTQHVAHNSTVAKETQQDSTERSH</sequence>
<dbReference type="RefSeq" id="WP_200818040.1">
    <property type="nucleotide sequence ID" value="NZ_FCOJ02000004.1"/>
</dbReference>
<dbReference type="AlphaFoldDB" id="A0A157ZMQ4"/>
<evidence type="ECO:0000313" key="1">
    <source>
        <dbReference type="EMBL" id="SAK46776.1"/>
    </source>
</evidence>
<keyword evidence="2" id="KW-1185">Reference proteome</keyword>
<accession>A0A157ZMQ4</accession>